<proteinExistence type="predicted"/>
<accession>A0A9P1BNM3</accession>
<evidence type="ECO:0000256" key="1">
    <source>
        <dbReference type="SAM" id="Phobius"/>
    </source>
</evidence>
<keyword evidence="1" id="KW-0812">Transmembrane</keyword>
<dbReference type="PANTHER" id="PTHR37935:SF1">
    <property type="entry name" value="CHROMOSOME UNDETERMINED SCAFFOLD_14, WHOLE GENOME SHOTGUN SEQUENCE"/>
    <property type="match status" value="1"/>
</dbReference>
<comment type="caution">
    <text evidence="2">The sequence shown here is derived from an EMBL/GenBank/DDBJ whole genome shotgun (WGS) entry which is preliminary data.</text>
</comment>
<dbReference type="OrthoDB" id="440679at2759"/>
<sequence length="180" mass="20312">RPEDKNSSGATSHPHLRELYEGSARQMHAQMDRLSKIYRNVQLSYTFLTISGGALVLGIGYVIINWTMLRSQAAQESAEVVSQTMQNAQVQFTAREFSKELLNQLFNDEEIASTVASWTLRLLTSIQHEIGALFVHILQQDQVVDEVNRLADKLVAYLCESQTIQDDVIGRECRVMKPAT</sequence>
<keyword evidence="1" id="KW-0472">Membrane</keyword>
<evidence type="ECO:0000313" key="4">
    <source>
        <dbReference type="Proteomes" id="UP001152797"/>
    </source>
</evidence>
<keyword evidence="1" id="KW-1133">Transmembrane helix</keyword>
<organism evidence="2">
    <name type="scientific">Cladocopium goreaui</name>
    <dbReference type="NCBI Taxonomy" id="2562237"/>
    <lineage>
        <taxon>Eukaryota</taxon>
        <taxon>Sar</taxon>
        <taxon>Alveolata</taxon>
        <taxon>Dinophyceae</taxon>
        <taxon>Suessiales</taxon>
        <taxon>Symbiodiniaceae</taxon>
        <taxon>Cladocopium</taxon>
    </lineage>
</organism>
<gene>
    <name evidence="2" type="ORF">C1SCF055_LOCUS4827</name>
</gene>
<reference evidence="2" key="1">
    <citation type="submission" date="2022-10" db="EMBL/GenBank/DDBJ databases">
        <authorList>
            <person name="Chen Y."/>
            <person name="Dougan E. K."/>
            <person name="Chan C."/>
            <person name="Rhodes N."/>
            <person name="Thang M."/>
        </authorList>
    </citation>
    <scope>NUCLEOTIDE SEQUENCE</scope>
</reference>
<feature type="non-terminal residue" evidence="2">
    <location>
        <position position="180"/>
    </location>
</feature>
<dbReference type="AlphaFoldDB" id="A0A9P1BNM3"/>
<evidence type="ECO:0000313" key="3">
    <source>
        <dbReference type="EMBL" id="CAL1129996.1"/>
    </source>
</evidence>
<protein>
    <submittedName>
        <fullName evidence="2">Uncharacterized protein</fullName>
    </submittedName>
</protein>
<keyword evidence="4" id="KW-1185">Reference proteome</keyword>
<evidence type="ECO:0000313" key="2">
    <source>
        <dbReference type="EMBL" id="CAI3976621.1"/>
    </source>
</evidence>
<dbReference type="Proteomes" id="UP001152797">
    <property type="component" value="Unassembled WGS sequence"/>
</dbReference>
<dbReference type="EMBL" id="CAMXCT030000283">
    <property type="protein sequence ID" value="CAL4763933.1"/>
    <property type="molecule type" value="Genomic_DNA"/>
</dbReference>
<feature type="transmembrane region" description="Helical" evidence="1">
    <location>
        <begin position="43"/>
        <end position="64"/>
    </location>
</feature>
<dbReference type="EMBL" id="CAMXCT020000283">
    <property type="protein sequence ID" value="CAL1129996.1"/>
    <property type="molecule type" value="Genomic_DNA"/>
</dbReference>
<reference evidence="3" key="2">
    <citation type="submission" date="2024-04" db="EMBL/GenBank/DDBJ databases">
        <authorList>
            <person name="Chen Y."/>
            <person name="Shah S."/>
            <person name="Dougan E. K."/>
            <person name="Thang M."/>
            <person name="Chan C."/>
        </authorList>
    </citation>
    <scope>NUCLEOTIDE SEQUENCE [LARGE SCALE GENOMIC DNA]</scope>
</reference>
<dbReference type="PANTHER" id="PTHR37935">
    <property type="entry name" value="CHROMOSOME UNDETERMINED SCAFFOLD_14, WHOLE GENOME SHOTGUN SEQUENCE"/>
    <property type="match status" value="1"/>
</dbReference>
<dbReference type="EMBL" id="CAMXCT010000283">
    <property type="protein sequence ID" value="CAI3976621.1"/>
    <property type="molecule type" value="Genomic_DNA"/>
</dbReference>
<name>A0A9P1BNM3_9DINO</name>